<dbReference type="NCBIfam" id="NF047770">
    <property type="entry name" value="LBF_2127_lipo"/>
    <property type="match status" value="1"/>
</dbReference>
<dbReference type="InterPro" id="IPR058081">
    <property type="entry name" value="LBF_2127"/>
</dbReference>
<evidence type="ECO:0000313" key="1">
    <source>
        <dbReference type="EMBL" id="KAB2931820.1"/>
    </source>
</evidence>
<proteinExistence type="predicted"/>
<dbReference type="EMBL" id="WBUI01000012">
    <property type="protein sequence ID" value="KAB2931820.1"/>
    <property type="molecule type" value="Genomic_DNA"/>
</dbReference>
<organism evidence="1 2">
    <name type="scientific">Leptonema illini</name>
    <dbReference type="NCBI Taxonomy" id="183"/>
    <lineage>
        <taxon>Bacteria</taxon>
        <taxon>Pseudomonadati</taxon>
        <taxon>Spirochaetota</taxon>
        <taxon>Spirochaetia</taxon>
        <taxon>Leptospirales</taxon>
        <taxon>Leptospiraceae</taxon>
        <taxon>Leptonema</taxon>
    </lineage>
</organism>
<protein>
    <recommendedName>
        <fullName evidence="3">Lipoprotein</fullName>
    </recommendedName>
</protein>
<sequence>MRLSALLLILCLLHCSADVRQVPLRRPFPAPQPGGKVLYIGIFDIISSEREEMVVPMKESFRSFLQSERYFADVRDLMNDAGAVGKEDLIIDIRIGMQLDESYNWWYSWPGVYPFSAYWPFQGRQARYRTEMDVQVNGLSEQPIRFMCSRSNTDSVLFYGFFRVAWIESIIAQTNLEIFDECSRRIVQTVRLYDTTTEKPSPEKPGRR</sequence>
<comment type="caution">
    <text evidence="1">The sequence shown here is derived from an EMBL/GenBank/DDBJ whole genome shotgun (WGS) entry which is preliminary data.</text>
</comment>
<dbReference type="Proteomes" id="UP000460298">
    <property type="component" value="Unassembled WGS sequence"/>
</dbReference>
<evidence type="ECO:0008006" key="3">
    <source>
        <dbReference type="Google" id="ProtNLM"/>
    </source>
</evidence>
<evidence type="ECO:0000313" key="2">
    <source>
        <dbReference type="Proteomes" id="UP000460298"/>
    </source>
</evidence>
<name>A0A833H0Q6_9LEPT</name>
<accession>A0A833H0Q6</accession>
<gene>
    <name evidence="1" type="ORF">F9K24_12880</name>
</gene>
<reference evidence="1 2" key="1">
    <citation type="submission" date="2019-10" db="EMBL/GenBank/DDBJ databases">
        <title>Extracellular Electron Transfer in a Candidatus Methanoperedens spp. Enrichment Culture.</title>
        <authorList>
            <person name="Berger S."/>
            <person name="Rangel Shaw D."/>
            <person name="Berben T."/>
            <person name="In 'T Zandt M."/>
            <person name="Frank J."/>
            <person name="Reimann J."/>
            <person name="Jetten M.S.M."/>
            <person name="Welte C.U."/>
        </authorList>
    </citation>
    <scope>NUCLEOTIDE SEQUENCE [LARGE SCALE GENOMIC DNA]</scope>
    <source>
        <strain evidence="1">SB12</strain>
    </source>
</reference>
<dbReference type="AlphaFoldDB" id="A0A833H0Q6"/>